<dbReference type="HOGENOM" id="CLU_1171150_0_0_1"/>
<evidence type="ECO:0000313" key="2">
    <source>
        <dbReference type="Proteomes" id="UP000022910"/>
    </source>
</evidence>
<dbReference type="EMBL" id="JEMT01011861">
    <property type="protein sequence ID" value="EXX76737.1"/>
    <property type="molecule type" value="Genomic_DNA"/>
</dbReference>
<proteinExistence type="predicted"/>
<gene>
    <name evidence="1" type="ORF">RirG_030320</name>
</gene>
<accession>A0A015K4Q8</accession>
<dbReference type="OrthoDB" id="2332879at2759"/>
<dbReference type="Proteomes" id="UP000022910">
    <property type="component" value="Unassembled WGS sequence"/>
</dbReference>
<name>A0A015K4Q8_RHIIW</name>
<evidence type="ECO:0000313" key="1">
    <source>
        <dbReference type="EMBL" id="EXX76737.1"/>
    </source>
</evidence>
<organism evidence="1 2">
    <name type="scientific">Rhizophagus irregularis (strain DAOM 197198w)</name>
    <name type="common">Glomus intraradices</name>
    <dbReference type="NCBI Taxonomy" id="1432141"/>
    <lineage>
        <taxon>Eukaryota</taxon>
        <taxon>Fungi</taxon>
        <taxon>Fungi incertae sedis</taxon>
        <taxon>Mucoromycota</taxon>
        <taxon>Glomeromycotina</taxon>
        <taxon>Glomeromycetes</taxon>
        <taxon>Glomerales</taxon>
        <taxon>Glomeraceae</taxon>
        <taxon>Rhizophagus</taxon>
    </lineage>
</organism>
<keyword evidence="2" id="KW-1185">Reference proteome</keyword>
<comment type="caution">
    <text evidence="1">The sequence shown here is derived from an EMBL/GenBank/DDBJ whole genome shotgun (WGS) entry which is preliminary data.</text>
</comment>
<protein>
    <submittedName>
        <fullName evidence="1">Uncharacterized protein</fullName>
    </submittedName>
</protein>
<sequence length="237" mass="28399">MQEESYYYPYQHNEFLYGLIYSNPKTLQFSNNIKPYFSYINYLKKSESTIIPALKINRNNLNKIKKVKNLKIALPLTDENDRANFMEPDQNLDEYIDIDNDSYQKLQNGFNKPLDSYSNLMNINIKQQESNFGSYKLPNNLRWKPMNKQIEIIRQRKTNYKRPPMYRNKRENYFDDDTLINQSQDTKLNNYQDVPGLSSFNIWAPWKNKQDAYMAIDEFLRNAKQQVLDHLKSNPKC</sequence>
<reference evidence="1 2" key="1">
    <citation type="submission" date="2014-02" db="EMBL/GenBank/DDBJ databases">
        <title>Single nucleus genome sequencing reveals high similarity among nuclei of an endomycorrhizal fungus.</title>
        <authorList>
            <person name="Lin K."/>
            <person name="Geurts R."/>
            <person name="Zhang Z."/>
            <person name="Limpens E."/>
            <person name="Saunders D.G."/>
            <person name="Mu D."/>
            <person name="Pang E."/>
            <person name="Cao H."/>
            <person name="Cha H."/>
            <person name="Lin T."/>
            <person name="Zhou Q."/>
            <person name="Shang Y."/>
            <person name="Li Y."/>
            <person name="Ivanov S."/>
            <person name="Sharma T."/>
            <person name="Velzen R.V."/>
            <person name="Ruijter N.D."/>
            <person name="Aanen D.K."/>
            <person name="Win J."/>
            <person name="Kamoun S."/>
            <person name="Bisseling T."/>
            <person name="Huang S."/>
        </authorList>
    </citation>
    <scope>NUCLEOTIDE SEQUENCE [LARGE SCALE GENOMIC DNA]</scope>
    <source>
        <strain evidence="2">DAOM197198w</strain>
    </source>
</reference>
<dbReference type="AlphaFoldDB" id="A0A015K4Q8"/>